<organism evidence="3">
    <name type="scientific">uncultured Caudovirales phage</name>
    <dbReference type="NCBI Taxonomy" id="2100421"/>
    <lineage>
        <taxon>Viruses</taxon>
        <taxon>Duplodnaviria</taxon>
        <taxon>Heunggongvirae</taxon>
        <taxon>Uroviricota</taxon>
        <taxon>Caudoviricetes</taxon>
        <taxon>Peduoviridae</taxon>
        <taxon>Maltschvirus</taxon>
        <taxon>Maltschvirus maltsch</taxon>
    </lineage>
</organism>
<sequence length="92" mass="10553">MSKKAQKRLAHANMIWERDQLKAATAAEQLDKAIAAVEQYKAELTEQQISDVYAQVEVQKKEIEKFLLNARDKYIKKLEELSGHISVPMPKV</sequence>
<accession>A0A6J7WRC2</accession>
<name>A0A6J7WRC2_9CAUD</name>
<dbReference type="EMBL" id="LR798276">
    <property type="protein sequence ID" value="CAB5219325.1"/>
    <property type="molecule type" value="Genomic_DNA"/>
</dbReference>
<keyword evidence="1" id="KW-0175">Coiled coil</keyword>
<evidence type="ECO:0000313" key="2">
    <source>
        <dbReference type="EMBL" id="CAB4128905.1"/>
    </source>
</evidence>
<gene>
    <name evidence="2" type="ORF">UFOVP110_106</name>
    <name evidence="3" type="ORF">UFOVP223_58</name>
</gene>
<evidence type="ECO:0000313" key="3">
    <source>
        <dbReference type="EMBL" id="CAB5219325.1"/>
    </source>
</evidence>
<dbReference type="EMBL" id="LR796220">
    <property type="protein sequence ID" value="CAB4128905.1"/>
    <property type="molecule type" value="Genomic_DNA"/>
</dbReference>
<feature type="coiled-coil region" evidence="1">
    <location>
        <begin position="23"/>
        <end position="50"/>
    </location>
</feature>
<proteinExistence type="predicted"/>
<protein>
    <submittedName>
        <fullName evidence="3">Uncharacterized protein</fullName>
    </submittedName>
</protein>
<evidence type="ECO:0000256" key="1">
    <source>
        <dbReference type="SAM" id="Coils"/>
    </source>
</evidence>
<reference evidence="3" key="1">
    <citation type="submission" date="2020-05" db="EMBL/GenBank/DDBJ databases">
        <authorList>
            <person name="Chiriac C."/>
            <person name="Salcher M."/>
            <person name="Ghai R."/>
            <person name="Kavagutti S V."/>
        </authorList>
    </citation>
    <scope>NUCLEOTIDE SEQUENCE</scope>
</reference>